<name>A0A655ZF03_VIBCL</name>
<reference evidence="3 4" key="1">
    <citation type="submission" date="2015-07" db="EMBL/GenBank/DDBJ databases">
        <authorList>
            <consortium name="Pathogen Informatics"/>
        </authorList>
    </citation>
    <scope>NUCLEOTIDE SEQUENCE [LARGE SCALE GENOMIC DNA]</scope>
    <source>
        <strain evidence="2 3">A316</strain>
        <strain evidence="1 4">A51</strain>
    </source>
</reference>
<evidence type="ECO:0000313" key="4">
    <source>
        <dbReference type="Proteomes" id="UP000044806"/>
    </source>
</evidence>
<evidence type="ECO:0000313" key="3">
    <source>
        <dbReference type="Proteomes" id="UP000041770"/>
    </source>
</evidence>
<organism evidence="1 4">
    <name type="scientific">Vibrio cholerae</name>
    <dbReference type="NCBI Taxonomy" id="666"/>
    <lineage>
        <taxon>Bacteria</taxon>
        <taxon>Pseudomonadati</taxon>
        <taxon>Pseudomonadota</taxon>
        <taxon>Gammaproteobacteria</taxon>
        <taxon>Vibrionales</taxon>
        <taxon>Vibrionaceae</taxon>
        <taxon>Vibrio</taxon>
    </lineage>
</organism>
<dbReference type="EMBL" id="CWOW01000017">
    <property type="protein sequence ID" value="CSA96230.1"/>
    <property type="molecule type" value="Genomic_DNA"/>
</dbReference>
<proteinExistence type="predicted"/>
<sequence>MFFKANITPIIDVLKFNFGATRAVQNDFLNLFAQLIEGRVYIKIVVLGQCSQHLEIIKVLLIPTADRTLCQT</sequence>
<evidence type="ECO:0000313" key="2">
    <source>
        <dbReference type="EMBL" id="CSD02065.1"/>
    </source>
</evidence>
<accession>A0A655ZF03</accession>
<dbReference type="Proteomes" id="UP000044806">
    <property type="component" value="Unassembled WGS sequence"/>
</dbReference>
<evidence type="ECO:0000313" key="1">
    <source>
        <dbReference type="EMBL" id="CSA96230.1"/>
    </source>
</evidence>
<protein>
    <submittedName>
        <fullName evidence="1">Uncharacterized protein</fullName>
    </submittedName>
</protein>
<dbReference type="AlphaFoldDB" id="A0A655ZF03"/>
<gene>
    <name evidence="1" type="ORF">ERS013165_02906</name>
    <name evidence="2" type="ORF">ERS013200_02923</name>
</gene>
<dbReference type="Proteomes" id="UP000041770">
    <property type="component" value="Unassembled WGS sequence"/>
</dbReference>
<dbReference type="EMBL" id="CWQY01000022">
    <property type="protein sequence ID" value="CSD02065.1"/>
    <property type="molecule type" value="Genomic_DNA"/>
</dbReference>